<dbReference type="Pfam" id="PF23666">
    <property type="entry name" value="Rcc01698_C"/>
    <property type="match status" value="1"/>
</dbReference>
<organism evidence="4 5">
    <name type="scientific">Aquibaculum arenosum</name>
    <dbReference type="NCBI Taxonomy" id="3032591"/>
    <lineage>
        <taxon>Bacteria</taxon>
        <taxon>Pseudomonadati</taxon>
        <taxon>Pseudomonadota</taxon>
        <taxon>Alphaproteobacteria</taxon>
        <taxon>Rhodospirillales</taxon>
        <taxon>Rhodovibrionaceae</taxon>
        <taxon>Aquibaculum</taxon>
    </lineage>
</organism>
<accession>A0ABT5YQR9</accession>
<dbReference type="Pfam" id="PF13550">
    <property type="entry name" value="Phage-tail_3"/>
    <property type="match status" value="1"/>
</dbReference>
<keyword evidence="5" id="KW-1185">Reference proteome</keyword>
<reference evidence="4 5" key="1">
    <citation type="submission" date="2023-03" db="EMBL/GenBank/DDBJ databases">
        <title>Fodinicurvata sp. CAU 1616 isolated from sea sendiment.</title>
        <authorList>
            <person name="Kim W."/>
        </authorList>
    </citation>
    <scope>NUCLEOTIDE SEQUENCE [LARGE SCALE GENOMIC DNA]</scope>
    <source>
        <strain evidence="4 5">CAU 1616</strain>
    </source>
</reference>
<dbReference type="RefSeq" id="WP_275824103.1">
    <property type="nucleotide sequence ID" value="NZ_JARHUD010000011.1"/>
</dbReference>
<proteinExistence type="predicted"/>
<evidence type="ECO:0000256" key="1">
    <source>
        <dbReference type="SAM" id="MobiDB-lite"/>
    </source>
</evidence>
<feature type="domain" description="Rcc01698-like C-terminal" evidence="3">
    <location>
        <begin position="522"/>
        <end position="617"/>
    </location>
</feature>
<evidence type="ECO:0000313" key="4">
    <source>
        <dbReference type="EMBL" id="MDF2097321.1"/>
    </source>
</evidence>
<name>A0ABT5YQR9_9PROT</name>
<protein>
    <submittedName>
        <fullName evidence="4">Phage tail protein</fullName>
    </submittedName>
</protein>
<gene>
    <name evidence="4" type="ORF">P2G67_15175</name>
</gene>
<feature type="compositionally biased region" description="Polar residues" evidence="1">
    <location>
        <begin position="346"/>
        <end position="358"/>
    </location>
</feature>
<evidence type="ECO:0000313" key="5">
    <source>
        <dbReference type="Proteomes" id="UP001215503"/>
    </source>
</evidence>
<feature type="domain" description="Tip attachment protein J" evidence="2">
    <location>
        <begin position="263"/>
        <end position="424"/>
    </location>
</feature>
<dbReference type="InterPro" id="IPR056490">
    <property type="entry name" value="Rcc01698_C"/>
</dbReference>
<dbReference type="Proteomes" id="UP001215503">
    <property type="component" value="Unassembled WGS sequence"/>
</dbReference>
<comment type="caution">
    <text evidence="4">The sequence shown here is derived from an EMBL/GenBank/DDBJ whole genome shotgun (WGS) entry which is preliminary data.</text>
</comment>
<evidence type="ECO:0000259" key="3">
    <source>
        <dbReference type="Pfam" id="PF23666"/>
    </source>
</evidence>
<evidence type="ECO:0000259" key="2">
    <source>
        <dbReference type="Pfam" id="PF13550"/>
    </source>
</evidence>
<sequence length="772" mass="82444">MATLALSIGGGLVGASLFPAGVTLFGATLGGAAIGQAVGGLAGAAIDALWLSPSLPRQRMEGPRLQELRVTGGDYGTGIPQAYGGAVRLAGTVIWLSPVVETREEKSEDAGGKGGGGEVETVEYKYHVDVALALAAGPIADVRRLWADGHVIWQNGKDKPSTAEAITIHRGTESQQPDPLIEAHEGAGQVPGFRGLAYIVLERLALHRHGGRLPNLVAEVVLPPARSRLADAVTDLCRRAGVEDVNATALEGQALQGYIVPRVMSPREAIEPLQRSGFFDARLEEEGLVFQLLDQPVMHEVEAADLGAGPQGQPGPRLPTVRADARALPRAIAVQYADAQRDRQPGVQQARRQASGSHVETELQLPQVLYADEARAVAERSLELAWHQRETIELALPSAARRLAAGDLLRLTHQGQRYDLRVLERSVTPEGVWQFSTVSDEAHRLPPRPGAVAPIPTSPYPRPPSASELHVLDLPALRARDDDAGVYLAAVPETPQRPWPGAALYEVRDGELLEQTRIGIAAITGRSLEALPAASPHLWDEVNSVRLQLDDPDRILTSHSAAAVLAGSNALLLGEEVLQFREAVALGDGEWRLSGLLRGRLGTEGAIAGHASDERAVLLAPRGISRLPLPVSALGVTRSYKAVTLGTDPDLVAAESYAPAGRALRPWAPAHLRGTRQANGDWELSWVRRARLDRGWRDGVDVALDEAQERYRLQVLDGGGAVLRSVEVTSPAYSYTAAQQTADHGDPVEHPRIRVAQLSAAVGAGDFTEETL</sequence>
<feature type="region of interest" description="Disordered" evidence="1">
    <location>
        <begin position="340"/>
        <end position="359"/>
    </location>
</feature>
<dbReference type="EMBL" id="JARHUD010000011">
    <property type="protein sequence ID" value="MDF2097321.1"/>
    <property type="molecule type" value="Genomic_DNA"/>
</dbReference>
<dbReference type="InterPro" id="IPR032876">
    <property type="entry name" value="J_dom"/>
</dbReference>